<dbReference type="PROSITE" id="PS00514">
    <property type="entry name" value="FIBRINOGEN_C_1"/>
    <property type="match status" value="1"/>
</dbReference>
<dbReference type="Pfam" id="PF00147">
    <property type="entry name" value="Fibrinogen_C"/>
    <property type="match status" value="1"/>
</dbReference>
<evidence type="ECO:0000313" key="6">
    <source>
        <dbReference type="EMBL" id="SNX32669.1"/>
    </source>
</evidence>
<dbReference type="PANTHER" id="PTHR19143">
    <property type="entry name" value="FIBRINOGEN/TENASCIN/ANGIOPOEITIN"/>
    <property type="match status" value="1"/>
</dbReference>
<name>A0A4Q8K0P8_9ARAC</name>
<dbReference type="InterPro" id="IPR014716">
    <property type="entry name" value="Fibrinogen_a/b/g_C_1"/>
</dbReference>
<dbReference type="SMART" id="SM00186">
    <property type="entry name" value="FBG"/>
    <property type="match status" value="1"/>
</dbReference>
<evidence type="ECO:0000256" key="3">
    <source>
        <dbReference type="ARBA" id="ARBA00053344"/>
    </source>
</evidence>
<dbReference type="InterPro" id="IPR002181">
    <property type="entry name" value="Fibrinogen_a/b/g_C_dom"/>
</dbReference>
<dbReference type="EMBL" id="HAHN01000002">
    <property type="protein sequence ID" value="SNX32669.1"/>
    <property type="molecule type" value="Transcribed_RNA"/>
</dbReference>
<keyword evidence="4" id="KW-0732">Signal</keyword>
<keyword evidence="2" id="KW-1015">Disulfide bond</keyword>
<evidence type="ECO:0000259" key="5">
    <source>
        <dbReference type="PROSITE" id="PS51406"/>
    </source>
</evidence>
<organism evidence="6">
    <name type="scientific">Liphistius thaleban</name>
    <dbReference type="NCBI Taxonomy" id="1905330"/>
    <lineage>
        <taxon>Eukaryota</taxon>
        <taxon>Metazoa</taxon>
        <taxon>Ecdysozoa</taxon>
        <taxon>Arthropoda</taxon>
        <taxon>Chelicerata</taxon>
        <taxon>Arachnida</taxon>
        <taxon>Araneae</taxon>
        <taxon>Mesothelae</taxon>
        <taxon>Liphistiidae</taxon>
        <taxon>Liphistius</taxon>
    </lineage>
</organism>
<feature type="chain" id="PRO_5020214893" evidence="4">
    <location>
        <begin position="29"/>
        <end position="318"/>
    </location>
</feature>
<feature type="domain" description="Fibrinogen C-terminal" evidence="5">
    <location>
        <begin position="83"/>
        <end position="306"/>
    </location>
</feature>
<dbReference type="FunFam" id="3.90.215.10:FF:000001">
    <property type="entry name" value="Tenascin isoform 1"/>
    <property type="match status" value="1"/>
</dbReference>
<proteinExistence type="predicted"/>
<reference evidence="6" key="1">
    <citation type="submission" date="2017-05" db="EMBL/GenBank/DDBJ databases">
        <authorList>
            <person name="QRISCLOUD D."/>
        </authorList>
    </citation>
    <scope>NUCLEOTIDE SEQUENCE</scope>
</reference>
<dbReference type="InterPro" id="IPR050373">
    <property type="entry name" value="Fibrinogen_C-term_domain"/>
</dbReference>
<dbReference type="AlphaFoldDB" id="A0A4Q8K0P8"/>
<dbReference type="PROSITE" id="PS51406">
    <property type="entry name" value="FIBRINOGEN_C_2"/>
    <property type="match status" value="1"/>
</dbReference>
<dbReference type="GO" id="GO:0005615">
    <property type="term" value="C:extracellular space"/>
    <property type="evidence" value="ECO:0007669"/>
    <property type="project" value="TreeGrafter"/>
</dbReference>
<dbReference type="InterPro" id="IPR036056">
    <property type="entry name" value="Fibrinogen-like_C"/>
</dbReference>
<dbReference type="NCBIfam" id="NF040941">
    <property type="entry name" value="GGGWT_bact"/>
    <property type="match status" value="1"/>
</dbReference>
<dbReference type="GO" id="GO:0030246">
    <property type="term" value="F:carbohydrate binding"/>
    <property type="evidence" value="ECO:0007669"/>
    <property type="project" value="UniProtKB-ARBA"/>
</dbReference>
<protein>
    <submittedName>
        <fullName evidence="6">U3-Liphistoxin-Lth1a_1</fullName>
    </submittedName>
</protein>
<accession>A0A4Q8K0P8</accession>
<dbReference type="PANTHER" id="PTHR19143:SF458">
    <property type="entry name" value="FIBRINOGEN C-TERMINAL DOMAIN-CONTAINING PROTEIN-RELATED"/>
    <property type="match status" value="1"/>
</dbReference>
<evidence type="ECO:0000256" key="2">
    <source>
        <dbReference type="ARBA" id="ARBA00023157"/>
    </source>
</evidence>
<evidence type="ECO:0000256" key="4">
    <source>
        <dbReference type="SAM" id="SignalP"/>
    </source>
</evidence>
<reference evidence="6" key="2">
    <citation type="submission" date="2019-05" db="EMBL/GenBank/DDBJ databases">
        <title>Unravelling the molecular evolution of spider venoms.</title>
        <authorList>
            <person name="Pineda S."/>
        </authorList>
    </citation>
    <scope>NUCLEOTIDE SEQUENCE</scope>
</reference>
<keyword evidence="1" id="KW-0106">Calcium</keyword>
<feature type="signal peptide" evidence="4">
    <location>
        <begin position="1"/>
        <end position="28"/>
    </location>
</feature>
<comment type="function">
    <text evidence="3">Lectin involved in innate immunity. Agglutinates all types of human erythrocytes, Gram-positive and Gram-negative bacteria. Has a stronger agglutinating activity towards Gram-negative bacteria than towards Gram-positive bacteria. Specifically recognizes acetyl group-containing substances on agglutinated cells. The hemagglutinating activity was inhibited by EDTA, acetyl group-containing mono- and disaccharides, N-acetyl derivatives of amino acids, other acetyl group-containing substances, propionamide and benzamide. Enhances the antimicrobial activity of big defensin against Gram-positive bacteria but not against Gram-negative bacteria.</text>
</comment>
<sequence length="318" mass="36781">MCKMSNQGFVCLLYVSVTIICIFCTTDGSTNITVDELRCHVSEAHGYLYSITDMVKKIQNRVPLDFNIVKECIAENRCNDSKGKCPERPIDCEEVFKQGYRVSGLYQIWPRSRILNGPIDVYCDMETDGGGWTVVQRRGDFDSPQDYFYQDWKTYKTGFGDLKKDFWIGNDNLFSLTNQRAYELRINLTDWEKNATFATYDAFWIDDEDHSYMLHVKGYRGTAGDSLLGHNGFKFTTKDKDNDTHDSNCAVMFKGAWWYTSCHASNLNGYYLRGKHESHADGVEWHAFRGHYYSLKDSIMMIRPAGLDRKLNIKETPE</sequence>
<dbReference type="InterPro" id="IPR020837">
    <property type="entry name" value="Fibrinogen_CS"/>
</dbReference>
<evidence type="ECO:0000256" key="1">
    <source>
        <dbReference type="ARBA" id="ARBA00022837"/>
    </source>
</evidence>
<dbReference type="SUPFAM" id="SSF56496">
    <property type="entry name" value="Fibrinogen C-terminal domain-like"/>
    <property type="match status" value="1"/>
</dbReference>
<dbReference type="GO" id="GO:0098609">
    <property type="term" value="P:cell-cell adhesion"/>
    <property type="evidence" value="ECO:0007669"/>
    <property type="project" value="UniProtKB-ARBA"/>
</dbReference>
<dbReference type="CDD" id="cd00087">
    <property type="entry name" value="FReD"/>
    <property type="match status" value="1"/>
</dbReference>
<dbReference type="Gene3D" id="3.90.215.10">
    <property type="entry name" value="Gamma Fibrinogen, chain A, domain 1"/>
    <property type="match status" value="1"/>
</dbReference>